<dbReference type="PANTHER" id="PTHR36335">
    <property type="entry name" value="CHAPERONE DNAJ-DOMAIN SUPERFAMILY PROTEIN"/>
    <property type="match status" value="1"/>
</dbReference>
<name>A0AAE1S4V9_9SOLA</name>
<comment type="caution">
    <text evidence="1">The sequence shown here is derived from an EMBL/GenBank/DDBJ whole genome shotgun (WGS) entry which is preliminary data.</text>
</comment>
<dbReference type="Proteomes" id="UP001291623">
    <property type="component" value="Unassembled WGS sequence"/>
</dbReference>
<evidence type="ECO:0000313" key="2">
    <source>
        <dbReference type="Proteomes" id="UP001291623"/>
    </source>
</evidence>
<dbReference type="EMBL" id="JAVYJV010000008">
    <property type="protein sequence ID" value="KAK4364409.1"/>
    <property type="molecule type" value="Genomic_DNA"/>
</dbReference>
<organism evidence="1 2">
    <name type="scientific">Anisodus tanguticus</name>
    <dbReference type="NCBI Taxonomy" id="243964"/>
    <lineage>
        <taxon>Eukaryota</taxon>
        <taxon>Viridiplantae</taxon>
        <taxon>Streptophyta</taxon>
        <taxon>Embryophyta</taxon>
        <taxon>Tracheophyta</taxon>
        <taxon>Spermatophyta</taxon>
        <taxon>Magnoliopsida</taxon>
        <taxon>eudicotyledons</taxon>
        <taxon>Gunneridae</taxon>
        <taxon>Pentapetalae</taxon>
        <taxon>asterids</taxon>
        <taxon>lamiids</taxon>
        <taxon>Solanales</taxon>
        <taxon>Solanaceae</taxon>
        <taxon>Solanoideae</taxon>
        <taxon>Hyoscyameae</taxon>
        <taxon>Anisodus</taxon>
    </lineage>
</organism>
<proteinExistence type="predicted"/>
<dbReference type="AlphaFoldDB" id="A0AAE1S4V9"/>
<accession>A0AAE1S4V9</accession>
<keyword evidence="2" id="KW-1185">Reference proteome</keyword>
<gene>
    <name evidence="1" type="ORF">RND71_015767</name>
</gene>
<reference evidence="1" key="1">
    <citation type="submission" date="2023-12" db="EMBL/GenBank/DDBJ databases">
        <title>Genome assembly of Anisodus tanguticus.</title>
        <authorList>
            <person name="Wang Y.-J."/>
        </authorList>
    </citation>
    <scope>NUCLEOTIDE SEQUENCE</scope>
    <source>
        <strain evidence="1">KB-2021</strain>
        <tissue evidence="1">Leaf</tissue>
    </source>
</reference>
<dbReference type="PANTHER" id="PTHR36335:SF1">
    <property type="entry name" value="CHAPERONE DNAJ-DOMAIN SUPERFAMILY PROTEIN"/>
    <property type="match status" value="1"/>
</dbReference>
<sequence length="97" mass="10512">MAKIAAAVRGKCNNEIMAQKCGHREYELEGADTAEVRKERSKLEMTCLDMASVLCGLGISVGDGTSLEAFKLFSPCGKLHSNAERVEVAFRNCSTNL</sequence>
<evidence type="ECO:0000313" key="1">
    <source>
        <dbReference type="EMBL" id="KAK4364409.1"/>
    </source>
</evidence>
<protein>
    <submittedName>
        <fullName evidence="1">Uncharacterized protein</fullName>
    </submittedName>
</protein>